<organism evidence="1">
    <name type="scientific">Pantoea phage Survivor</name>
    <dbReference type="NCBI Taxonomy" id="3232176"/>
    <lineage>
        <taxon>Viruses</taxon>
        <taxon>Duplodnaviria</taxon>
        <taxon>Heunggongvirae</taxon>
        <taxon>Uroviricota</taxon>
        <taxon>Caudoviricetes</taxon>
    </lineage>
</organism>
<protein>
    <submittedName>
        <fullName evidence="1">Uncharacterized protein</fullName>
    </submittedName>
</protein>
<reference evidence="1" key="1">
    <citation type="submission" date="2024-06" db="EMBL/GenBank/DDBJ databases">
        <authorList>
            <person name="Gannavaram S."/>
            <person name="Nemani S."/>
            <person name="Datta M."/>
            <person name="Picchiottino A."/>
            <person name="Mereddy A."/>
            <person name="Gannavaram N."/>
            <person name="Honeycutt C."/>
            <person name="Tran D."/>
            <person name="Choi K."/>
            <person name="Srinivasan K."/>
            <person name="Johnson A."/>
        </authorList>
    </citation>
    <scope>NUCLEOTIDE SEQUENCE</scope>
</reference>
<dbReference type="EMBL" id="PP885733">
    <property type="protein sequence ID" value="XCN28218.1"/>
    <property type="molecule type" value="Genomic_DNA"/>
</dbReference>
<proteinExistence type="predicted"/>
<sequence>MMYENRDRYLLLKQTLVLLELSKLKAIVSVNGKDSDKEKLIESAVKTLATIEEYFTLPREMLENATIYLDLRFEAAHIEGMCKPVPSEGDDRYSQIPKTHEDMQRCIFDFPNMNNYKEVYSQNCKNKSFFDNSRANAGDMIAATSVAIRTIRKYVEGSTEYDFSLGQILMLVNMVEATEWLFEFTNATSRRVIDAADIPGC</sequence>
<accession>A0AAU8KXX7</accession>
<name>A0AAU8KXX7_9CAUD</name>
<evidence type="ECO:0000313" key="1">
    <source>
        <dbReference type="EMBL" id="XCN28218.1"/>
    </source>
</evidence>